<comment type="similarity">
    <text evidence="2">Belongs to the bacterial solute-binding protein 5 family.</text>
</comment>
<dbReference type="GO" id="GO:0043190">
    <property type="term" value="C:ATP-binding cassette (ABC) transporter complex"/>
    <property type="evidence" value="ECO:0007669"/>
    <property type="project" value="InterPro"/>
</dbReference>
<dbReference type="Gene3D" id="3.10.105.10">
    <property type="entry name" value="Dipeptide-binding Protein, Domain 3"/>
    <property type="match status" value="1"/>
</dbReference>
<dbReference type="InterPro" id="IPR039424">
    <property type="entry name" value="SBP_5"/>
</dbReference>
<dbReference type="PIRSF" id="PIRSF002741">
    <property type="entry name" value="MppA"/>
    <property type="match status" value="1"/>
</dbReference>
<evidence type="ECO:0000256" key="5">
    <source>
        <dbReference type="SAM" id="SignalP"/>
    </source>
</evidence>
<comment type="subcellular location">
    <subcellularLocation>
        <location evidence="1">Cell membrane</location>
        <topology evidence="1">Lipid-anchor</topology>
    </subcellularLocation>
</comment>
<dbReference type="GO" id="GO:1904680">
    <property type="term" value="F:peptide transmembrane transporter activity"/>
    <property type="evidence" value="ECO:0007669"/>
    <property type="project" value="TreeGrafter"/>
</dbReference>
<dbReference type="GO" id="GO:0042597">
    <property type="term" value="C:periplasmic space"/>
    <property type="evidence" value="ECO:0007669"/>
    <property type="project" value="UniProtKB-ARBA"/>
</dbReference>
<dbReference type="PANTHER" id="PTHR30290">
    <property type="entry name" value="PERIPLASMIC BINDING COMPONENT OF ABC TRANSPORTER"/>
    <property type="match status" value="1"/>
</dbReference>
<dbReference type="AlphaFoldDB" id="A0A4Q9WBC4"/>
<dbReference type="SUPFAM" id="SSF53850">
    <property type="entry name" value="Periplasmic binding protein-like II"/>
    <property type="match status" value="1"/>
</dbReference>
<sequence length="517" mass="58177">MMKRQLCALVTGALILTSGCSQSQHNHKQVTLSLPTEAKAAKLDAQGYDAAMPVYSAVYDALVQYDKKKTFKPGLAQKWEVEDGGKTYRFHLKKGVKFSDGSDFDAQAVKFSIERAKAMNKETTVETLKQLKSVVVKNKHTVEINLKTPSNQVLNELTQVRPLRIMSPHAVKDGKVTGQFKEAIGTGAFKIGDDGKEKTTLKPNPYFKGNKPLNYDLVFQTIEDGDARQSAIQSGAVDITGGALGMLTDAQIKQAKSTQKLSVSENPSTVSHFIAFNPENKQLQHKDLRQAISESIQTKALSSQPLKGLFQRDVQYVTAQNQQQHRFDKKAAQHAFEQAGYHRNKQGMYEKDGQVLTFNLVIQTAEFPNWKDKAEQVQANLKAVGVKVNIKHLDAQSYYDTLWTKKDYDLIFYRTYSDALMPYNFMNSVFKNNGDKPGVLANDKVLTQQLEAFPKEIDKQSQKKAFNHIFKHFNQQYYGVPIAYPNETFVTSDKIKSFKFSGLTDAPVDYKKLEVNQ</sequence>
<dbReference type="PROSITE" id="PS01040">
    <property type="entry name" value="SBP_BACTERIAL_5"/>
    <property type="match status" value="1"/>
</dbReference>
<proteinExistence type="inferred from homology"/>
<dbReference type="InterPro" id="IPR023765">
    <property type="entry name" value="SBP_5_CS"/>
</dbReference>
<protein>
    <submittedName>
        <fullName evidence="7">Nickel ABC transporter substrate-binding protein</fullName>
    </submittedName>
</protein>
<dbReference type="Gene3D" id="3.40.190.10">
    <property type="entry name" value="Periplasmic binding protein-like II"/>
    <property type="match status" value="1"/>
</dbReference>
<comment type="caution">
    <text evidence="7">The sequence shown here is derived from an EMBL/GenBank/DDBJ whole genome shotgun (WGS) entry which is preliminary data.</text>
</comment>
<evidence type="ECO:0000256" key="4">
    <source>
        <dbReference type="ARBA" id="ARBA00022729"/>
    </source>
</evidence>
<evidence type="ECO:0000256" key="2">
    <source>
        <dbReference type="ARBA" id="ARBA00005695"/>
    </source>
</evidence>
<evidence type="ECO:0000313" key="8">
    <source>
        <dbReference type="Proteomes" id="UP000293637"/>
    </source>
</evidence>
<evidence type="ECO:0000313" key="7">
    <source>
        <dbReference type="EMBL" id="TBW72596.1"/>
    </source>
</evidence>
<evidence type="ECO:0000256" key="1">
    <source>
        <dbReference type="ARBA" id="ARBA00004193"/>
    </source>
</evidence>
<dbReference type="PANTHER" id="PTHR30290:SF10">
    <property type="entry name" value="PERIPLASMIC OLIGOPEPTIDE-BINDING PROTEIN-RELATED"/>
    <property type="match status" value="1"/>
</dbReference>
<dbReference type="GeneID" id="58090924"/>
<feature type="chain" id="PRO_5020837653" evidence="5">
    <location>
        <begin position="24"/>
        <end position="517"/>
    </location>
</feature>
<accession>A0A4Q9WBC4</accession>
<keyword evidence="4 5" id="KW-0732">Signal</keyword>
<name>A0A4Q9WBC4_STALU</name>
<dbReference type="EMBL" id="SCHB01000003">
    <property type="protein sequence ID" value="TBW72596.1"/>
    <property type="molecule type" value="Genomic_DNA"/>
</dbReference>
<feature type="signal peptide" evidence="5">
    <location>
        <begin position="1"/>
        <end position="23"/>
    </location>
</feature>
<keyword evidence="3" id="KW-0813">Transport</keyword>
<dbReference type="RefSeq" id="WP_037540715.1">
    <property type="nucleotide sequence ID" value="NZ_AP021848.1"/>
</dbReference>
<evidence type="ECO:0000259" key="6">
    <source>
        <dbReference type="Pfam" id="PF00496"/>
    </source>
</evidence>
<dbReference type="PROSITE" id="PS51257">
    <property type="entry name" value="PROKAR_LIPOPROTEIN"/>
    <property type="match status" value="1"/>
</dbReference>
<gene>
    <name evidence="7" type="ORF">EQ812_06375</name>
</gene>
<organism evidence="7 8">
    <name type="scientific">Staphylococcus lugdunensis</name>
    <dbReference type="NCBI Taxonomy" id="28035"/>
    <lineage>
        <taxon>Bacteria</taxon>
        <taxon>Bacillati</taxon>
        <taxon>Bacillota</taxon>
        <taxon>Bacilli</taxon>
        <taxon>Bacillales</taxon>
        <taxon>Staphylococcaceae</taxon>
        <taxon>Staphylococcus</taxon>
    </lineage>
</organism>
<dbReference type="InterPro" id="IPR000914">
    <property type="entry name" value="SBP_5_dom"/>
</dbReference>
<dbReference type="Proteomes" id="UP000293637">
    <property type="component" value="Unassembled WGS sequence"/>
</dbReference>
<feature type="domain" description="Solute-binding protein family 5" evidence="6">
    <location>
        <begin position="71"/>
        <end position="435"/>
    </location>
</feature>
<evidence type="ECO:0000256" key="3">
    <source>
        <dbReference type="ARBA" id="ARBA00022448"/>
    </source>
</evidence>
<dbReference type="GO" id="GO:0015833">
    <property type="term" value="P:peptide transport"/>
    <property type="evidence" value="ECO:0007669"/>
    <property type="project" value="TreeGrafter"/>
</dbReference>
<dbReference type="InterPro" id="IPR030678">
    <property type="entry name" value="Peptide/Ni-bd"/>
</dbReference>
<dbReference type="Pfam" id="PF00496">
    <property type="entry name" value="SBP_bac_5"/>
    <property type="match status" value="1"/>
</dbReference>
<reference evidence="7 8" key="1">
    <citation type="journal article" date="2019" name="Sci. Transl. Med.">
        <title>Quorum sensing between bacterial species on the skin protects against epidermal injury in atopic dermatitis.</title>
        <authorList>
            <person name="Williams M.R."/>
        </authorList>
    </citation>
    <scope>NUCLEOTIDE SEQUENCE [LARGE SCALE GENOMIC DNA]</scope>
    <source>
        <strain evidence="7 8">E7</strain>
    </source>
</reference>